<dbReference type="PANTHER" id="PTHR13847:SF279">
    <property type="entry name" value="FAD DEPENDENT OXIDOREDUCTASE DOMAIN-CONTAINING PROTEIN-RELATED"/>
    <property type="match status" value="1"/>
</dbReference>
<dbReference type="EMBL" id="JAODAN010000002">
    <property type="protein sequence ID" value="KAK1926539.1"/>
    <property type="molecule type" value="Genomic_DNA"/>
</dbReference>
<comment type="caution">
    <text evidence="2">The sequence shown here is derived from an EMBL/GenBank/DDBJ whole genome shotgun (WGS) entry which is preliminary data.</text>
</comment>
<dbReference type="Gene3D" id="3.30.9.10">
    <property type="entry name" value="D-Amino Acid Oxidase, subunit A, domain 2"/>
    <property type="match status" value="1"/>
</dbReference>
<dbReference type="InterPro" id="IPR036188">
    <property type="entry name" value="FAD/NAD-bd_sf"/>
</dbReference>
<gene>
    <name evidence="2" type="ORF">DB88DRAFT_461090</name>
</gene>
<evidence type="ECO:0000259" key="1">
    <source>
        <dbReference type="Pfam" id="PF01266"/>
    </source>
</evidence>
<name>A0AAD9FUP3_PAPLA</name>
<keyword evidence="3" id="KW-1185">Reference proteome</keyword>
<dbReference type="InterPro" id="IPR006076">
    <property type="entry name" value="FAD-dep_OxRdtase"/>
</dbReference>
<dbReference type="Proteomes" id="UP001182556">
    <property type="component" value="Unassembled WGS sequence"/>
</dbReference>
<dbReference type="Pfam" id="PF01266">
    <property type="entry name" value="DAO"/>
    <property type="match status" value="1"/>
</dbReference>
<feature type="domain" description="FAD dependent oxidoreductase" evidence="1">
    <location>
        <begin position="38"/>
        <end position="431"/>
    </location>
</feature>
<dbReference type="GO" id="GO:0005737">
    <property type="term" value="C:cytoplasm"/>
    <property type="evidence" value="ECO:0007669"/>
    <property type="project" value="TreeGrafter"/>
</dbReference>
<evidence type="ECO:0000313" key="2">
    <source>
        <dbReference type="EMBL" id="KAK1926539.1"/>
    </source>
</evidence>
<sequence length="500" mass="55121">MTEPLLPVKNRTESFWLSQRDPELCKARTTADLPRSADVVIVGSGLSGALTSYLLLEEAKAKGMKLNVVMLEADEACGSATARNGGHCKPVTFIGYNALKAKHGKDVANALMQLEEGALEIYAAIVEKEKIECDLHVTRAFDMFFDKTDSEKSRGDFEARRADWPEVFRKGDVRAVGSLQEIEQVTGVKGAIWSASYPAGHLWPYMLATSLIRICIQRHGLNLQTYTPALELSRSASGPWSVRTPRGSITAPLVIATTNAYTASILPDFKSKIIPVRGTASSITPSPSHSPGGIRGPLKYTYGFRHGTGDVDYMISRQGRKIPGRGDRSIILGGAKGTFLHDHELWYNNIHDDQLMPEARSYFERFMPERFADWNGDKRNVDYVWSGVLGYSSDFKPFVGEHPDKKGVLVCAGFTGHGMPQIPACATAISALAVNYLRDRRITPTAQEQFDNALPPPYRLTRERYDSKVNVIKEYMGQGGNAQGSIQTTDEAAMLVRAKL</sequence>
<proteinExistence type="predicted"/>
<accession>A0AAD9FUP3</accession>
<evidence type="ECO:0000313" key="3">
    <source>
        <dbReference type="Proteomes" id="UP001182556"/>
    </source>
</evidence>
<dbReference type="SUPFAM" id="SSF51905">
    <property type="entry name" value="FAD/NAD(P)-binding domain"/>
    <property type="match status" value="1"/>
</dbReference>
<dbReference type="Gene3D" id="3.50.50.60">
    <property type="entry name" value="FAD/NAD(P)-binding domain"/>
    <property type="match status" value="1"/>
</dbReference>
<dbReference type="AlphaFoldDB" id="A0AAD9FUP3"/>
<reference evidence="2" key="1">
    <citation type="submission" date="2023-02" db="EMBL/GenBank/DDBJ databases">
        <title>Identification and recombinant expression of a fungal hydrolase from Papiliotrema laurentii that hydrolyzes apple cutin and clears colloidal polyester polyurethane.</title>
        <authorList>
            <consortium name="DOE Joint Genome Institute"/>
            <person name="Roman V.A."/>
            <person name="Bojanowski C."/>
            <person name="Crable B.R."/>
            <person name="Wagner D.N."/>
            <person name="Hung C.S."/>
            <person name="Nadeau L.J."/>
            <person name="Schratz L."/>
            <person name="Haridas S."/>
            <person name="Pangilinan J."/>
            <person name="Lipzen A."/>
            <person name="Na H."/>
            <person name="Yan M."/>
            <person name="Ng V."/>
            <person name="Grigoriev I.V."/>
            <person name="Spatafora J.W."/>
            <person name="Barlow D."/>
            <person name="Biffinger J."/>
            <person name="Kelley-Loughnane N."/>
            <person name="Varaljay V.A."/>
            <person name="Crookes-Goodson W.J."/>
        </authorList>
    </citation>
    <scope>NUCLEOTIDE SEQUENCE</scope>
    <source>
        <strain evidence="2">5307AH</strain>
    </source>
</reference>
<dbReference type="PANTHER" id="PTHR13847">
    <property type="entry name" value="SARCOSINE DEHYDROGENASE-RELATED"/>
    <property type="match status" value="1"/>
</dbReference>
<organism evidence="2 3">
    <name type="scientific">Papiliotrema laurentii</name>
    <name type="common">Cryptococcus laurentii</name>
    <dbReference type="NCBI Taxonomy" id="5418"/>
    <lineage>
        <taxon>Eukaryota</taxon>
        <taxon>Fungi</taxon>
        <taxon>Dikarya</taxon>
        <taxon>Basidiomycota</taxon>
        <taxon>Agaricomycotina</taxon>
        <taxon>Tremellomycetes</taxon>
        <taxon>Tremellales</taxon>
        <taxon>Rhynchogastremaceae</taxon>
        <taxon>Papiliotrema</taxon>
    </lineage>
</organism>
<protein>
    <submittedName>
        <fullName evidence="2">FAD dependent oxidoreductase-domain-containing protein</fullName>
    </submittedName>
</protein>